<evidence type="ECO:0000256" key="1">
    <source>
        <dbReference type="ARBA" id="ARBA00010164"/>
    </source>
</evidence>
<dbReference type="PANTHER" id="PTHR37419">
    <property type="entry name" value="SERINE/THREONINE-PROTEIN KINASE TOXIN HIPA"/>
    <property type="match status" value="1"/>
</dbReference>
<comment type="caution">
    <text evidence="6">The sequence shown here is derived from an EMBL/GenBank/DDBJ whole genome shotgun (WGS) entry which is preliminary data.</text>
</comment>
<sequence length="434" mass="46802">MTDGELPVRLHGTHLGELVGAETGRSGRGGSVVLRWSRDAEERWGLNSPVLSRSLRVGFSSPDLTDSFFGALLPEGRHLERLAAETKSTTTDLLGLLTRIGADLAGALQIGDPREAREPQLLTTEQIDQLLAGASGFLVGGGGSALPGFQRKLTLTRADGRWLRGNGTLPSTHILKPVAMEDRATVDSEHFTLTIAREIGLSPFETWVEQIGERAVLVVERYDRRRRDSGFERLHQEDAGQAIGLPWGGNEKFEQNDARASLASVAALLDPQRTVFAPGRPDTEKLLRYTTLNVASGNTDAHAKNFSLLHDHDGATTLAPFYDAAPLALAYGATQSLSMRVNGRWSQPDITRADLVAEAVSWGLAETRAAAVVDDTLARIVEATRVVPAHPSISAHIPGYIREQAKNLAAGKAARISSPIPLMAQKHIGTPQPR</sequence>
<evidence type="ECO:0000256" key="3">
    <source>
        <dbReference type="ARBA" id="ARBA00022777"/>
    </source>
</evidence>
<dbReference type="Pfam" id="PF13657">
    <property type="entry name" value="Couple_hipA"/>
    <property type="match status" value="1"/>
</dbReference>
<evidence type="ECO:0000313" key="6">
    <source>
        <dbReference type="EMBL" id="MCS5718283.1"/>
    </source>
</evidence>
<organism evidence="6 7">
    <name type="scientific">Herbiconiux aconitum</name>
    <dbReference type="NCBI Taxonomy" id="2970913"/>
    <lineage>
        <taxon>Bacteria</taxon>
        <taxon>Bacillati</taxon>
        <taxon>Actinomycetota</taxon>
        <taxon>Actinomycetes</taxon>
        <taxon>Micrococcales</taxon>
        <taxon>Microbacteriaceae</taxon>
        <taxon>Herbiconiux</taxon>
    </lineage>
</organism>
<dbReference type="NCBIfam" id="TIGR03071">
    <property type="entry name" value="couple_hipA"/>
    <property type="match status" value="1"/>
</dbReference>
<name>A0ABT2GQ34_9MICO</name>
<keyword evidence="3" id="KW-0418">Kinase</keyword>
<comment type="similarity">
    <text evidence="1">Belongs to the HipA Ser/Thr kinase family.</text>
</comment>
<dbReference type="PANTHER" id="PTHR37419:SF1">
    <property type="entry name" value="SERINE_THREONINE-PROTEIN KINASE TOXIN HIPA"/>
    <property type="match status" value="1"/>
</dbReference>
<dbReference type="EMBL" id="JANLCM010000001">
    <property type="protein sequence ID" value="MCS5718283.1"/>
    <property type="molecule type" value="Genomic_DNA"/>
</dbReference>
<reference evidence="6" key="1">
    <citation type="submission" date="2022-08" db="EMBL/GenBank/DDBJ databases">
        <authorList>
            <person name="Deng Y."/>
            <person name="Han X.-F."/>
            <person name="Zhang Y.-Q."/>
        </authorList>
    </citation>
    <scope>NUCLEOTIDE SEQUENCE</scope>
    <source>
        <strain evidence="6">CPCC 205763</strain>
    </source>
</reference>
<dbReference type="InterPro" id="IPR012893">
    <property type="entry name" value="HipA-like_C"/>
</dbReference>
<keyword evidence="7" id="KW-1185">Reference proteome</keyword>
<evidence type="ECO:0000259" key="4">
    <source>
        <dbReference type="Pfam" id="PF07804"/>
    </source>
</evidence>
<dbReference type="Proteomes" id="UP001165584">
    <property type="component" value="Unassembled WGS sequence"/>
</dbReference>
<proteinExistence type="inferred from homology"/>
<evidence type="ECO:0000256" key="2">
    <source>
        <dbReference type="ARBA" id="ARBA00022679"/>
    </source>
</evidence>
<dbReference type="Pfam" id="PF07804">
    <property type="entry name" value="HipA_C"/>
    <property type="match status" value="1"/>
</dbReference>
<dbReference type="RefSeq" id="WP_259507058.1">
    <property type="nucleotide sequence ID" value="NZ_JANLCM010000001.1"/>
</dbReference>
<evidence type="ECO:0000313" key="7">
    <source>
        <dbReference type="Proteomes" id="UP001165584"/>
    </source>
</evidence>
<dbReference type="InterPro" id="IPR052028">
    <property type="entry name" value="HipA_Ser/Thr_kinase"/>
</dbReference>
<evidence type="ECO:0000259" key="5">
    <source>
        <dbReference type="Pfam" id="PF13657"/>
    </source>
</evidence>
<dbReference type="InterPro" id="IPR017508">
    <property type="entry name" value="HipA_N1"/>
</dbReference>
<feature type="domain" description="HipA N-terminal subdomain 1" evidence="5">
    <location>
        <begin position="8"/>
        <end position="110"/>
    </location>
</feature>
<accession>A0ABT2GQ34</accession>
<gene>
    <name evidence="6" type="ORF">N1027_09035</name>
</gene>
<keyword evidence="2" id="KW-0808">Transferase</keyword>
<feature type="domain" description="HipA-like C-terminal" evidence="4">
    <location>
        <begin position="145"/>
        <end position="383"/>
    </location>
</feature>
<protein>
    <submittedName>
        <fullName evidence="6">HipA domain-containing protein</fullName>
    </submittedName>
</protein>